<keyword evidence="3 6" id="KW-0812">Transmembrane</keyword>
<dbReference type="Proteomes" id="UP000317155">
    <property type="component" value="Unassembled WGS sequence"/>
</dbReference>
<dbReference type="Gene3D" id="3.30.700.10">
    <property type="entry name" value="Glycoprotein, Type 4 Pilin"/>
    <property type="match status" value="1"/>
</dbReference>
<sequence>MLSKFRKSEKGFTLIELLIVVAIIGILAAIAIPQFAAYRVRGFNSSAQSDVRNLSTSQAAFFSDWQAFGGTIATAVANPLVFAAFGGGNGTPLTGPTGTLNTPNLVPTIIATVQGGNRGIQIPLGNNVTLVSNTPAAADLTAYSGASKHLNGNTYYAVDSDSSAIFFVENPGSEGTPVVAADAPCTQGNDDFSGVAGPGNINWNIR</sequence>
<dbReference type="GO" id="GO:0016020">
    <property type="term" value="C:membrane"/>
    <property type="evidence" value="ECO:0007669"/>
    <property type="project" value="UniProtKB-SubCell"/>
</dbReference>
<gene>
    <name evidence="7" type="ORF">FL622_00285</name>
</gene>
<dbReference type="RefSeq" id="WP_092052214.1">
    <property type="nucleotide sequence ID" value="NZ_FOJJ01000001.1"/>
</dbReference>
<keyword evidence="2" id="KW-0488">Methylation</keyword>
<dbReference type="PANTHER" id="PTHR30093">
    <property type="entry name" value="GENERAL SECRETION PATHWAY PROTEIN G"/>
    <property type="match status" value="1"/>
</dbReference>
<dbReference type="SMR" id="A0A550JKE3"/>
<evidence type="ECO:0000256" key="1">
    <source>
        <dbReference type="ARBA" id="ARBA00004167"/>
    </source>
</evidence>
<dbReference type="OrthoDB" id="5398590at2"/>
<name>A0A550JKE3_9BACT</name>
<dbReference type="PROSITE" id="PS00409">
    <property type="entry name" value="PROKAR_NTER_METHYL"/>
    <property type="match status" value="1"/>
</dbReference>
<protein>
    <submittedName>
        <fullName evidence="7">Prepilin-type N-terminal cleavage/methylation domain-containing protein</fullName>
    </submittedName>
</protein>
<evidence type="ECO:0000256" key="5">
    <source>
        <dbReference type="ARBA" id="ARBA00023136"/>
    </source>
</evidence>
<keyword evidence="5 6" id="KW-0472">Membrane</keyword>
<evidence type="ECO:0000313" key="7">
    <source>
        <dbReference type="EMBL" id="TRO83655.1"/>
    </source>
</evidence>
<dbReference type="InterPro" id="IPR012902">
    <property type="entry name" value="N_methyl_site"/>
</dbReference>
<dbReference type="EMBL" id="VJVV01000001">
    <property type="protein sequence ID" value="TRO83655.1"/>
    <property type="molecule type" value="Genomic_DNA"/>
</dbReference>
<dbReference type="PANTHER" id="PTHR30093:SF44">
    <property type="entry name" value="TYPE II SECRETION SYSTEM CORE PROTEIN G"/>
    <property type="match status" value="1"/>
</dbReference>
<keyword evidence="4 6" id="KW-1133">Transmembrane helix</keyword>
<proteinExistence type="predicted"/>
<evidence type="ECO:0000313" key="8">
    <source>
        <dbReference type="Proteomes" id="UP000317155"/>
    </source>
</evidence>
<evidence type="ECO:0000256" key="3">
    <source>
        <dbReference type="ARBA" id="ARBA00022692"/>
    </source>
</evidence>
<comment type="subcellular location">
    <subcellularLocation>
        <location evidence="1">Membrane</location>
        <topology evidence="1">Single-pass membrane protein</topology>
    </subcellularLocation>
</comment>
<dbReference type="SUPFAM" id="SSF54523">
    <property type="entry name" value="Pili subunits"/>
    <property type="match status" value="1"/>
</dbReference>
<evidence type="ECO:0000256" key="6">
    <source>
        <dbReference type="SAM" id="Phobius"/>
    </source>
</evidence>
<dbReference type="Pfam" id="PF07963">
    <property type="entry name" value="N_methyl"/>
    <property type="match status" value="1"/>
</dbReference>
<keyword evidence="8" id="KW-1185">Reference proteome</keyword>
<evidence type="ECO:0000256" key="4">
    <source>
        <dbReference type="ARBA" id="ARBA00022989"/>
    </source>
</evidence>
<accession>A0A550JKE3</accession>
<dbReference type="InterPro" id="IPR045584">
    <property type="entry name" value="Pilin-like"/>
</dbReference>
<dbReference type="AlphaFoldDB" id="A0A550JKE3"/>
<comment type="caution">
    <text evidence="7">The sequence shown here is derived from an EMBL/GenBank/DDBJ whole genome shotgun (WGS) entry which is preliminary data.</text>
</comment>
<reference evidence="7 8" key="1">
    <citation type="submission" date="2019-07" db="EMBL/GenBank/DDBJ databases">
        <title>Insights of Desulfuromonas acetexigens electromicrobiology.</title>
        <authorList>
            <person name="Katuri K."/>
            <person name="Sapireddy V."/>
            <person name="Shaw D.R."/>
            <person name="Saikaly P."/>
        </authorList>
    </citation>
    <scope>NUCLEOTIDE SEQUENCE [LARGE SCALE GENOMIC DNA]</scope>
    <source>
        <strain evidence="7 8">2873</strain>
    </source>
</reference>
<evidence type="ECO:0000256" key="2">
    <source>
        <dbReference type="ARBA" id="ARBA00022481"/>
    </source>
</evidence>
<organism evidence="7 8">
    <name type="scientific">Trichloromonas acetexigens</name>
    <dbReference type="NCBI Taxonomy" id="38815"/>
    <lineage>
        <taxon>Bacteria</taxon>
        <taxon>Pseudomonadati</taxon>
        <taxon>Thermodesulfobacteriota</taxon>
        <taxon>Desulfuromonadia</taxon>
        <taxon>Desulfuromonadales</taxon>
        <taxon>Trichloromonadaceae</taxon>
        <taxon>Trichloromonas</taxon>
    </lineage>
</organism>
<feature type="transmembrane region" description="Helical" evidence="6">
    <location>
        <begin position="12"/>
        <end position="36"/>
    </location>
</feature>
<dbReference type="NCBIfam" id="TIGR02532">
    <property type="entry name" value="IV_pilin_GFxxxE"/>
    <property type="match status" value="1"/>
</dbReference>